<keyword evidence="1" id="KW-0472">Membrane</keyword>
<protein>
    <submittedName>
        <fullName evidence="2">ATP synthase subunit AtpR</fullName>
    </submittedName>
</protein>
<feature type="transmembrane region" description="Helical" evidence="1">
    <location>
        <begin position="6"/>
        <end position="31"/>
    </location>
</feature>
<evidence type="ECO:0000256" key="1">
    <source>
        <dbReference type="SAM" id="Phobius"/>
    </source>
</evidence>
<keyword evidence="3" id="KW-1185">Reference proteome</keyword>
<keyword evidence="1" id="KW-0812">Transmembrane</keyword>
<dbReference type="Proteomes" id="UP001475781">
    <property type="component" value="Chromosome"/>
</dbReference>
<gene>
    <name evidence="2" type="ORF">NLK58_14730</name>
</gene>
<name>A0ABZ2VZ43_9GAMM</name>
<dbReference type="InterPro" id="IPR017581">
    <property type="entry name" value="AtpR-like"/>
</dbReference>
<feature type="transmembrane region" description="Helical" evidence="1">
    <location>
        <begin position="68"/>
        <end position="86"/>
    </location>
</feature>
<evidence type="ECO:0000313" key="2">
    <source>
        <dbReference type="EMBL" id="WZF87590.1"/>
    </source>
</evidence>
<dbReference type="Pfam" id="PF12966">
    <property type="entry name" value="AtpR"/>
    <property type="match status" value="1"/>
</dbReference>
<dbReference type="EMBL" id="CP101118">
    <property type="protein sequence ID" value="WZF87590.1"/>
    <property type="molecule type" value="Genomic_DNA"/>
</dbReference>
<organism evidence="2 3">
    <name type="scientific">Marinobacter metalliresistant</name>
    <dbReference type="NCBI Taxonomy" id="2961995"/>
    <lineage>
        <taxon>Bacteria</taxon>
        <taxon>Pseudomonadati</taxon>
        <taxon>Pseudomonadota</taxon>
        <taxon>Gammaproteobacteria</taxon>
        <taxon>Pseudomonadales</taxon>
        <taxon>Marinobacteraceae</taxon>
        <taxon>Marinobacter</taxon>
    </lineage>
</organism>
<proteinExistence type="predicted"/>
<reference evidence="2 3" key="1">
    <citation type="submission" date="2022-07" db="EMBL/GenBank/DDBJ databases">
        <title>A copper resistant bacterium isolated from sediment samples of deep sea hydrothermal areas.</title>
        <authorList>
            <person name="Zeng X."/>
        </authorList>
    </citation>
    <scope>NUCLEOTIDE SEQUENCE [LARGE SCALE GENOMIC DNA]</scope>
    <source>
        <strain evidence="3">CuT 6</strain>
    </source>
</reference>
<dbReference type="RefSeq" id="WP_205422207.1">
    <property type="nucleotide sequence ID" value="NZ_CP101118.1"/>
</dbReference>
<keyword evidence="1" id="KW-1133">Transmembrane helix</keyword>
<accession>A0ABZ2VZ43</accession>
<sequence>MVIIDWPGALMGFGAGVVVSILYFAGLAVTVRVALGASRPSSVLLPSALVRIGLLLSVGWLVTAGVTLPWAFAGYGLAFFLVRLFATTLARLPRPEDI</sequence>
<evidence type="ECO:0000313" key="3">
    <source>
        <dbReference type="Proteomes" id="UP001475781"/>
    </source>
</evidence>